<dbReference type="PANTHER" id="PTHR33154">
    <property type="entry name" value="TRANSCRIPTIONAL REGULATOR, ARSR FAMILY"/>
    <property type="match status" value="1"/>
</dbReference>
<evidence type="ECO:0000256" key="1">
    <source>
        <dbReference type="ARBA" id="ARBA00023015"/>
    </source>
</evidence>
<evidence type="ECO:0000313" key="5">
    <source>
        <dbReference type="EMBL" id="MFD2649057.1"/>
    </source>
</evidence>
<organism evidence="5 6">
    <name type="scientific">Devosia albogilva</name>
    <dbReference type="NCBI Taxonomy" id="429726"/>
    <lineage>
        <taxon>Bacteria</taxon>
        <taxon>Pseudomonadati</taxon>
        <taxon>Pseudomonadota</taxon>
        <taxon>Alphaproteobacteria</taxon>
        <taxon>Hyphomicrobiales</taxon>
        <taxon>Devosiaceae</taxon>
        <taxon>Devosia</taxon>
    </lineage>
</organism>
<gene>
    <name evidence="5" type="ORF">ACFSX5_14810</name>
</gene>
<evidence type="ECO:0000256" key="3">
    <source>
        <dbReference type="ARBA" id="ARBA00023163"/>
    </source>
</evidence>
<dbReference type="RefSeq" id="WP_386834468.1">
    <property type="nucleotide sequence ID" value="NZ_JBHUNP010000001.1"/>
</dbReference>
<name>A0ABW5QMY0_9HYPH</name>
<accession>A0ABW5QMY0</accession>
<dbReference type="SUPFAM" id="SSF46785">
    <property type="entry name" value="Winged helix' DNA-binding domain"/>
    <property type="match status" value="1"/>
</dbReference>
<feature type="domain" description="HTH arsR-type" evidence="4">
    <location>
        <begin position="13"/>
        <end position="84"/>
    </location>
</feature>
<dbReference type="CDD" id="cd00090">
    <property type="entry name" value="HTH_ARSR"/>
    <property type="match status" value="1"/>
</dbReference>
<keyword evidence="2" id="KW-0238">DNA-binding</keyword>
<dbReference type="PANTHER" id="PTHR33154:SF15">
    <property type="entry name" value="REGULATORY PROTEIN ARSR"/>
    <property type="match status" value="1"/>
</dbReference>
<evidence type="ECO:0000313" key="6">
    <source>
        <dbReference type="Proteomes" id="UP001597521"/>
    </source>
</evidence>
<dbReference type="InterPro" id="IPR036388">
    <property type="entry name" value="WH-like_DNA-bd_sf"/>
</dbReference>
<sequence length="194" mass="21499">MPRHIRSIVPDTTALKALAHPVRVRMLGLLRIEGPATATGLATRLKLNSGATSYHLRQLAEHGFIEEAEDLGNRRERWWRAAHESTNVDIRGSEDEAAEAGLAFLQAALSWQVSQMQRALELTPQQPKEWREASTVSDWTIPLTAAEAKALTERVQAILWEVKSTAPPLGEAPDGTRPFTVVFHSFPLPQEPEG</sequence>
<proteinExistence type="predicted"/>
<keyword evidence="6" id="KW-1185">Reference proteome</keyword>
<reference evidence="6" key="1">
    <citation type="journal article" date="2019" name="Int. J. Syst. Evol. Microbiol.">
        <title>The Global Catalogue of Microorganisms (GCM) 10K type strain sequencing project: providing services to taxonomists for standard genome sequencing and annotation.</title>
        <authorList>
            <consortium name="The Broad Institute Genomics Platform"/>
            <consortium name="The Broad Institute Genome Sequencing Center for Infectious Disease"/>
            <person name="Wu L."/>
            <person name="Ma J."/>
        </authorList>
    </citation>
    <scope>NUCLEOTIDE SEQUENCE [LARGE SCALE GENOMIC DNA]</scope>
    <source>
        <strain evidence="6">CCM 7427</strain>
    </source>
</reference>
<comment type="caution">
    <text evidence="5">The sequence shown here is derived from an EMBL/GenBank/DDBJ whole genome shotgun (WGS) entry which is preliminary data.</text>
</comment>
<dbReference type="Gene3D" id="1.10.10.10">
    <property type="entry name" value="Winged helix-like DNA-binding domain superfamily/Winged helix DNA-binding domain"/>
    <property type="match status" value="1"/>
</dbReference>
<dbReference type="InterPro" id="IPR051081">
    <property type="entry name" value="HTH_MetalResp_TranReg"/>
</dbReference>
<dbReference type="Proteomes" id="UP001597521">
    <property type="component" value="Unassembled WGS sequence"/>
</dbReference>
<dbReference type="InterPro" id="IPR011991">
    <property type="entry name" value="ArsR-like_HTH"/>
</dbReference>
<dbReference type="EMBL" id="JBHUNP010000001">
    <property type="protein sequence ID" value="MFD2649057.1"/>
    <property type="molecule type" value="Genomic_DNA"/>
</dbReference>
<evidence type="ECO:0000256" key="2">
    <source>
        <dbReference type="ARBA" id="ARBA00023125"/>
    </source>
</evidence>
<dbReference type="InterPro" id="IPR036390">
    <property type="entry name" value="WH_DNA-bd_sf"/>
</dbReference>
<dbReference type="SMART" id="SM00418">
    <property type="entry name" value="HTH_ARSR"/>
    <property type="match status" value="1"/>
</dbReference>
<keyword evidence="3" id="KW-0804">Transcription</keyword>
<keyword evidence="1" id="KW-0805">Transcription regulation</keyword>
<evidence type="ECO:0000259" key="4">
    <source>
        <dbReference type="SMART" id="SM00418"/>
    </source>
</evidence>
<dbReference type="Pfam" id="PF12840">
    <property type="entry name" value="HTH_20"/>
    <property type="match status" value="1"/>
</dbReference>
<dbReference type="InterPro" id="IPR001845">
    <property type="entry name" value="HTH_ArsR_DNA-bd_dom"/>
</dbReference>
<protein>
    <submittedName>
        <fullName evidence="5">ArsR/SmtB family transcription factor</fullName>
    </submittedName>
</protein>